<evidence type="ECO:0000259" key="1">
    <source>
        <dbReference type="Pfam" id="PF22019"/>
    </source>
</evidence>
<dbReference type="RefSeq" id="WP_405196689.1">
    <property type="nucleotide sequence ID" value="NZ_JADEXN010000335.1"/>
</dbReference>
<dbReference type="Pfam" id="PF22019">
    <property type="entry name" value="GlgB_N"/>
    <property type="match status" value="1"/>
</dbReference>
<dbReference type="SUPFAM" id="SSF81296">
    <property type="entry name" value="E set domains"/>
    <property type="match status" value="1"/>
</dbReference>
<name>A0A928VY90_9CYAN</name>
<dbReference type="Proteomes" id="UP000621799">
    <property type="component" value="Unassembled WGS sequence"/>
</dbReference>
<protein>
    <submittedName>
        <fullName evidence="2">1,4-alpha-glucan branching enzyme</fullName>
    </submittedName>
</protein>
<comment type="caution">
    <text evidence="2">The sequence shown here is derived from an EMBL/GenBank/DDBJ whole genome shotgun (WGS) entry which is preliminary data.</text>
</comment>
<dbReference type="InterPro" id="IPR014756">
    <property type="entry name" value="Ig_E-set"/>
</dbReference>
<dbReference type="Gene3D" id="2.60.40.10">
    <property type="entry name" value="Immunoglobulins"/>
    <property type="match status" value="1"/>
</dbReference>
<feature type="domain" description="1,4-alpha-glucan branching enzyme GlgB N-terminal" evidence="1">
    <location>
        <begin position="7"/>
        <end position="109"/>
    </location>
</feature>
<proteinExistence type="predicted"/>
<feature type="non-terminal residue" evidence="2">
    <location>
        <position position="147"/>
    </location>
</feature>
<sequence length="147" mass="16862">MSNTIASEQIDRIIYNQHHDPFEVLGLHDIDRDGKKVWVVRAYLPDTEAAWVVFPEARTEQAMQSVHHPHFFECILDDTLAGCSSDSPPANYQLKTEQGDRQQVIYDPYAFRSSKLTDLDIHLFAEGNHHRIYEKLGAHLMTVDGVE</sequence>
<organism evidence="2 3">
    <name type="scientific">Zarconia navalis LEGE 11467</name>
    <dbReference type="NCBI Taxonomy" id="1828826"/>
    <lineage>
        <taxon>Bacteria</taxon>
        <taxon>Bacillati</taxon>
        <taxon>Cyanobacteriota</taxon>
        <taxon>Cyanophyceae</taxon>
        <taxon>Oscillatoriophycideae</taxon>
        <taxon>Oscillatoriales</taxon>
        <taxon>Oscillatoriales incertae sedis</taxon>
        <taxon>Zarconia</taxon>
        <taxon>Zarconia navalis</taxon>
    </lineage>
</organism>
<dbReference type="AlphaFoldDB" id="A0A928VY90"/>
<gene>
    <name evidence="2" type="ORF">IQ235_16200</name>
</gene>
<dbReference type="InterPro" id="IPR013783">
    <property type="entry name" value="Ig-like_fold"/>
</dbReference>
<evidence type="ECO:0000313" key="3">
    <source>
        <dbReference type="Proteomes" id="UP000621799"/>
    </source>
</evidence>
<accession>A0A928VY90</accession>
<reference evidence="2" key="1">
    <citation type="submission" date="2020-10" db="EMBL/GenBank/DDBJ databases">
        <authorList>
            <person name="Castelo-Branco R."/>
            <person name="Eusebio N."/>
            <person name="Adriana R."/>
            <person name="Vieira A."/>
            <person name="Brugerolle De Fraissinette N."/>
            <person name="Rezende De Castro R."/>
            <person name="Schneider M.P."/>
            <person name="Vasconcelos V."/>
            <person name="Leao P.N."/>
        </authorList>
    </citation>
    <scope>NUCLEOTIDE SEQUENCE</scope>
    <source>
        <strain evidence="2">LEGE 11467</strain>
    </source>
</reference>
<dbReference type="EMBL" id="JADEXN010000335">
    <property type="protein sequence ID" value="MBE9042321.1"/>
    <property type="molecule type" value="Genomic_DNA"/>
</dbReference>
<dbReference type="InterPro" id="IPR054169">
    <property type="entry name" value="GlgB_N"/>
</dbReference>
<keyword evidence="3" id="KW-1185">Reference proteome</keyword>
<evidence type="ECO:0000313" key="2">
    <source>
        <dbReference type="EMBL" id="MBE9042321.1"/>
    </source>
</evidence>